<sequence>LALAGLGFRRAEAQPVVARIVARLDDKADLDVVIRESLRDLAK</sequence>
<dbReference type="InterPro" id="IPR036267">
    <property type="entry name" value="RuvA_C_sf"/>
</dbReference>
<name>A0A7Y7J1F0_9PROT</name>
<dbReference type="RefSeq" id="WP_218064496.1">
    <property type="nucleotide sequence ID" value="NZ_JABXXP010001057.1"/>
</dbReference>
<evidence type="ECO:0000259" key="1">
    <source>
        <dbReference type="Pfam" id="PF07499"/>
    </source>
</evidence>
<reference evidence="2 3" key="1">
    <citation type="submission" date="2020-06" db="EMBL/GenBank/DDBJ databases">
        <title>Description of novel acetic acid bacteria.</title>
        <authorList>
            <person name="Sombolestani A."/>
        </authorList>
    </citation>
    <scope>NUCLEOTIDE SEQUENCE [LARGE SCALE GENOMIC DNA]</scope>
    <source>
        <strain evidence="2 3">LMG 31431</strain>
    </source>
</reference>
<dbReference type="GO" id="GO:0009378">
    <property type="term" value="F:four-way junction helicase activity"/>
    <property type="evidence" value="ECO:0007669"/>
    <property type="project" value="InterPro"/>
</dbReference>
<feature type="domain" description="Holliday junction DNA helicase RuvA C-terminal" evidence="1">
    <location>
        <begin position="2"/>
        <end position="41"/>
    </location>
</feature>
<dbReference type="GO" id="GO:0009379">
    <property type="term" value="C:Holliday junction helicase complex"/>
    <property type="evidence" value="ECO:0007669"/>
    <property type="project" value="InterPro"/>
</dbReference>
<proteinExistence type="predicted"/>
<evidence type="ECO:0000313" key="2">
    <source>
        <dbReference type="EMBL" id="NVN13620.1"/>
    </source>
</evidence>
<gene>
    <name evidence="2" type="ORF">HUK84_21185</name>
</gene>
<dbReference type="InterPro" id="IPR011114">
    <property type="entry name" value="RuvA_C"/>
</dbReference>
<dbReference type="SUPFAM" id="SSF46929">
    <property type="entry name" value="DNA helicase RuvA subunit, C-terminal domain"/>
    <property type="match status" value="1"/>
</dbReference>
<dbReference type="AlphaFoldDB" id="A0A7Y7J1F0"/>
<dbReference type="GO" id="GO:0006310">
    <property type="term" value="P:DNA recombination"/>
    <property type="evidence" value="ECO:0007669"/>
    <property type="project" value="InterPro"/>
</dbReference>
<comment type="caution">
    <text evidence="2">The sequence shown here is derived from an EMBL/GenBank/DDBJ whole genome shotgun (WGS) entry which is preliminary data.</text>
</comment>
<dbReference type="Proteomes" id="UP000534870">
    <property type="component" value="Unassembled WGS sequence"/>
</dbReference>
<dbReference type="GO" id="GO:0005524">
    <property type="term" value="F:ATP binding"/>
    <property type="evidence" value="ECO:0007669"/>
    <property type="project" value="InterPro"/>
</dbReference>
<dbReference type="Gene3D" id="1.10.8.10">
    <property type="entry name" value="DNA helicase RuvA subunit, C-terminal domain"/>
    <property type="match status" value="1"/>
</dbReference>
<accession>A0A7Y7J1F0</accession>
<dbReference type="EMBL" id="JABXXP010001057">
    <property type="protein sequence ID" value="NVN13620.1"/>
    <property type="molecule type" value="Genomic_DNA"/>
</dbReference>
<dbReference type="Pfam" id="PF07499">
    <property type="entry name" value="RuvA_C"/>
    <property type="match status" value="1"/>
</dbReference>
<protein>
    <submittedName>
        <fullName evidence="2">Holliday junction branch migration protein RuvA</fullName>
    </submittedName>
</protein>
<evidence type="ECO:0000313" key="3">
    <source>
        <dbReference type="Proteomes" id="UP000534870"/>
    </source>
</evidence>
<feature type="non-terminal residue" evidence="2">
    <location>
        <position position="1"/>
    </location>
</feature>
<dbReference type="GO" id="GO:0006281">
    <property type="term" value="P:DNA repair"/>
    <property type="evidence" value="ECO:0007669"/>
    <property type="project" value="InterPro"/>
</dbReference>
<organism evidence="2 3">
    <name type="scientific">Nguyenibacter vanlangensis</name>
    <dbReference type="NCBI Taxonomy" id="1216886"/>
    <lineage>
        <taxon>Bacteria</taxon>
        <taxon>Pseudomonadati</taxon>
        <taxon>Pseudomonadota</taxon>
        <taxon>Alphaproteobacteria</taxon>
        <taxon>Acetobacterales</taxon>
        <taxon>Acetobacteraceae</taxon>
        <taxon>Nguyenibacter</taxon>
    </lineage>
</organism>